<organism evidence="2">
    <name type="scientific">Klosneuvirus KNV1</name>
    <dbReference type="NCBI Taxonomy" id="1977640"/>
    <lineage>
        <taxon>Viruses</taxon>
        <taxon>Varidnaviria</taxon>
        <taxon>Bamfordvirae</taxon>
        <taxon>Nucleocytoviricota</taxon>
        <taxon>Megaviricetes</taxon>
        <taxon>Imitervirales</taxon>
        <taxon>Mimiviridae</taxon>
        <taxon>Klosneuvirinae</taxon>
        <taxon>Klosneuvirus</taxon>
    </lineage>
</organism>
<dbReference type="Pfam" id="PF13475">
    <property type="entry name" value="DUF4116"/>
    <property type="match status" value="1"/>
</dbReference>
<proteinExistence type="predicted"/>
<evidence type="ECO:0000313" key="2">
    <source>
        <dbReference type="EMBL" id="ARF12430.1"/>
    </source>
</evidence>
<protein>
    <recommendedName>
        <fullName evidence="1">DUF4116 domain-containing protein</fullName>
    </recommendedName>
</protein>
<dbReference type="InterPro" id="IPR025197">
    <property type="entry name" value="DUF4116"/>
</dbReference>
<dbReference type="EMBL" id="KY684112">
    <property type="protein sequence ID" value="ARF12430.1"/>
    <property type="molecule type" value="Genomic_DNA"/>
</dbReference>
<name>A0A1V0SL30_9VIRU</name>
<reference evidence="2" key="1">
    <citation type="journal article" date="2017" name="Science">
        <title>Giant viruses with an expanded complement of translation system components.</title>
        <authorList>
            <person name="Schulz F."/>
            <person name="Yutin N."/>
            <person name="Ivanova N.N."/>
            <person name="Ortega D.R."/>
            <person name="Lee T.K."/>
            <person name="Vierheilig J."/>
            <person name="Daims H."/>
            <person name="Horn M."/>
            <person name="Wagner M."/>
            <person name="Jensen G.J."/>
            <person name="Kyrpides N.C."/>
            <person name="Koonin E.V."/>
            <person name="Woyke T."/>
        </authorList>
    </citation>
    <scope>NUCLEOTIDE SEQUENCE</scope>
    <source>
        <strain evidence="2">KNV1</strain>
    </source>
</reference>
<feature type="domain" description="DUF4116" evidence="1">
    <location>
        <begin position="377"/>
        <end position="419"/>
    </location>
</feature>
<evidence type="ECO:0000259" key="1">
    <source>
        <dbReference type="Pfam" id="PF13475"/>
    </source>
</evidence>
<gene>
    <name evidence="2" type="ORF">Klosneuvirus_5_100</name>
</gene>
<sequence>MDFLQNTLLSGNSFKDFFPNKEFFTIVDEEVDIGPYEKEMKYINNFVTGGMDFYDNTNYINGLKHLKTVKYVIILQIPDDANVFVESDQYTSDKLIVIDKKPIEQMDIWDKPEIYIKIVNENPIFMKYIKNNKENVTMEMLKKNPSLINHVDKPTDDMIIASLSTSPYLLSHIKNPDMKLCIEAIKISPKCIQYIDNLTEEMCIELISVNKDVFEYIDNPTRSMCTLALMLDGKLIKHIKNHMIDKNLCELAFNNTKEAFLYIPTRYKSYEMCLDVVRYDGTYLEDVPDEHFVDEIMMEAVKHTPGAIQNIKGPSTKLCVEAIKRDPAVIKILDPLSIKKYFRVNNDYSDPKILDTIYKMLETDPEIFGYIPNPSYNICLKAVELDGFNIEYVSTIFQTEELCLKAIKANPWCIKYIKDQTDIYVLAAISENPKTIKYITETTPDIEMLAVKINGKAIKNIQNQTEELCSEAIKSDPKALKYIKNQTDKMCMEVIKLNPLYIKYVKQQTYELCALAVDLDPNAIEHIENPPFEICFAAISKDYKTMKHVKKQTLAFCQFAIVIDTRVCDYINNSITKSDCKKLIDDIKSFT</sequence>
<accession>A0A1V0SL30</accession>